<sequence>MKKLEAFLINLFMWGESCSANGIRDTTIIQCEGFIFEFKQHNIHLKQNESLNKTIITTTITVRDIVNEQVSQVLEIIDNLCCLLSFAQQSLVHRCGHKIGSVEHGTNCSGIVINPPANIIESRGEKIRDFIEQVYPTFKELKSSRQLPVVFGYLCEAKRGSLALEASLILHYVLIENLKHTFAQDKGFKLKDGKYSHPQYPPQDYHCKNKEEYCFDEYLGKYIHKLYGKCGSAEMTRRMFEANGINRNSEAIKITLNKRNTMIHEGVLLPVGDPNYFEQAYQDFCAVNDLIKEYLLRVLGYKGKYFLNKDRFTPSGIVK</sequence>
<comment type="caution">
    <text evidence="1">The sequence shown here is derived from an EMBL/GenBank/DDBJ whole genome shotgun (WGS) entry which is preliminary data.</text>
</comment>
<evidence type="ECO:0000313" key="1">
    <source>
        <dbReference type="EMBL" id="RKG39810.1"/>
    </source>
</evidence>
<gene>
    <name evidence="1" type="ORF">D7V20_04190</name>
</gene>
<dbReference type="Proteomes" id="UP000280405">
    <property type="component" value="Unassembled WGS sequence"/>
</dbReference>
<accession>A0A3A8F9X5</accession>
<name>A0A3A8F9X5_9GAMM</name>
<dbReference type="RefSeq" id="WP_120383080.1">
    <property type="nucleotide sequence ID" value="NZ_RAXT01000004.1"/>
</dbReference>
<keyword evidence="2" id="KW-1185">Reference proteome</keyword>
<evidence type="ECO:0000313" key="2">
    <source>
        <dbReference type="Proteomes" id="UP000280405"/>
    </source>
</evidence>
<organism evidence="1 2">
    <name type="scientific">Acinetobacter rongchengensis</name>
    <dbReference type="NCBI Taxonomy" id="2419601"/>
    <lineage>
        <taxon>Bacteria</taxon>
        <taxon>Pseudomonadati</taxon>
        <taxon>Pseudomonadota</taxon>
        <taxon>Gammaproteobacteria</taxon>
        <taxon>Moraxellales</taxon>
        <taxon>Moraxellaceae</taxon>
        <taxon>Acinetobacter</taxon>
    </lineage>
</organism>
<dbReference type="AlphaFoldDB" id="A0A3A8F9X5"/>
<dbReference type="EMBL" id="RAXT01000004">
    <property type="protein sequence ID" value="RKG39810.1"/>
    <property type="molecule type" value="Genomic_DNA"/>
</dbReference>
<dbReference type="OrthoDB" id="8806677at2"/>
<proteinExistence type="predicted"/>
<reference evidence="1 2" key="1">
    <citation type="submission" date="2018-09" db="EMBL/GenBank/DDBJ databases">
        <title>The draft genome of Acinetobacter spp. strains.</title>
        <authorList>
            <person name="Qin J."/>
            <person name="Feng Y."/>
            <person name="Zong Z."/>
        </authorList>
    </citation>
    <scope>NUCLEOTIDE SEQUENCE [LARGE SCALE GENOMIC DNA]</scope>
    <source>
        <strain evidence="1 2">WCHAc060115</strain>
    </source>
</reference>
<protein>
    <submittedName>
        <fullName evidence="1">Uncharacterized protein</fullName>
    </submittedName>
</protein>